<dbReference type="EMBL" id="WBKB01000013">
    <property type="protein sequence ID" value="KAB1640680.1"/>
    <property type="molecule type" value="Genomic_DNA"/>
</dbReference>
<organism evidence="1 2">
    <name type="scientific">Gulosibacter chungangensis</name>
    <dbReference type="NCBI Taxonomy" id="979746"/>
    <lineage>
        <taxon>Bacteria</taxon>
        <taxon>Bacillati</taxon>
        <taxon>Actinomycetota</taxon>
        <taxon>Actinomycetes</taxon>
        <taxon>Micrococcales</taxon>
        <taxon>Microbacteriaceae</taxon>
        <taxon>Gulosibacter</taxon>
    </lineage>
</organism>
<name>A0A7J5B783_9MICO</name>
<evidence type="ECO:0008006" key="3">
    <source>
        <dbReference type="Google" id="ProtNLM"/>
    </source>
</evidence>
<keyword evidence="2" id="KW-1185">Reference proteome</keyword>
<comment type="caution">
    <text evidence="1">The sequence shown here is derived from an EMBL/GenBank/DDBJ whole genome shotgun (WGS) entry which is preliminary data.</text>
</comment>
<evidence type="ECO:0000313" key="1">
    <source>
        <dbReference type="EMBL" id="KAB1640680.1"/>
    </source>
</evidence>
<dbReference type="Gene3D" id="3.40.1350.10">
    <property type="match status" value="1"/>
</dbReference>
<dbReference type="InterPro" id="IPR011856">
    <property type="entry name" value="tRNA_endonuc-like_dom_sf"/>
</dbReference>
<accession>A0A7J5B783</accession>
<sequence length="194" mass="22191">MVVDTKQTKTIGEHHVAAELARRGWAPALTRDGLERTDILAVLTEPENRRLVEIQVKTARGGRWDSISWPLGPKSQSPSQHEREYFVMVAVPHDLTRAPRNFVVPRSHVAAAAWIEHMNWLTEPGIEPGKRNAPVERSRVSLPTFVRYEDRWDLLLVDEAEAPVLLPGKYREFAQETRVGLPKGHAWRTMLPEW</sequence>
<gene>
    <name evidence="1" type="ORF">F8O05_14260</name>
</gene>
<dbReference type="GO" id="GO:0003676">
    <property type="term" value="F:nucleic acid binding"/>
    <property type="evidence" value="ECO:0007669"/>
    <property type="project" value="InterPro"/>
</dbReference>
<proteinExistence type="predicted"/>
<protein>
    <recommendedName>
        <fullName evidence="3">PD(D/E)XK endonuclease domain-containing protein</fullName>
    </recommendedName>
</protein>
<dbReference type="AlphaFoldDB" id="A0A7J5B783"/>
<dbReference type="Proteomes" id="UP000433493">
    <property type="component" value="Unassembled WGS sequence"/>
</dbReference>
<evidence type="ECO:0000313" key="2">
    <source>
        <dbReference type="Proteomes" id="UP000433493"/>
    </source>
</evidence>
<dbReference type="OrthoDB" id="5108281at2"/>
<reference evidence="1 2" key="1">
    <citation type="submission" date="2019-09" db="EMBL/GenBank/DDBJ databases">
        <title>Phylogeny of genus Pseudoclavibacter and closely related genus.</title>
        <authorList>
            <person name="Li Y."/>
        </authorList>
    </citation>
    <scope>NUCLEOTIDE SEQUENCE [LARGE SCALE GENOMIC DNA]</scope>
    <source>
        <strain evidence="1 2">KCTC 13959</strain>
    </source>
</reference>